<dbReference type="PANTHER" id="PTHR14948:SF44">
    <property type="entry name" value="PROLINE-RICH TRANSMEMBRANE PROTEIN 1-LIKE"/>
    <property type="match status" value="1"/>
</dbReference>
<dbReference type="RefSeq" id="WP_007322358.1">
    <property type="nucleotide sequence ID" value="NZ_BAEE01000056.1"/>
</dbReference>
<dbReference type="STRING" id="1073574.GOARA_056_00300"/>
<evidence type="ECO:0000256" key="5">
    <source>
        <dbReference type="SAM" id="MobiDB-lite"/>
    </source>
</evidence>
<dbReference type="OrthoDB" id="9815705at2"/>
<evidence type="ECO:0000256" key="1">
    <source>
        <dbReference type="ARBA" id="ARBA00004370"/>
    </source>
</evidence>
<comment type="caution">
    <text evidence="7">The sequence shown here is derived from an EMBL/GenBank/DDBJ whole genome shotgun (WGS) entry which is preliminary data.</text>
</comment>
<dbReference type="Pfam" id="PF04505">
    <property type="entry name" value="CD225"/>
    <property type="match status" value="1"/>
</dbReference>
<sequence>MSNPYDPNNPGDQSGYGQPAPGYGQQPYPQPGYPAAGGYGYPLAGKPDNNLVWAILCTVLCCLPLGIVAIVKSTSVDKLWATGDYAGAQNAADEAKRWAMWGAIIGVTVTVLSIIAYIIFVVALVGTASTYTPSYTYTNTYSY</sequence>
<evidence type="ECO:0008006" key="9">
    <source>
        <dbReference type="Google" id="ProtNLM"/>
    </source>
</evidence>
<dbReference type="EMBL" id="BAEE01000056">
    <property type="protein sequence ID" value="GAB10283.1"/>
    <property type="molecule type" value="Genomic_DNA"/>
</dbReference>
<dbReference type="AlphaFoldDB" id="G7H358"/>
<comment type="subcellular location">
    <subcellularLocation>
        <location evidence="1">Membrane</location>
    </subcellularLocation>
</comment>
<evidence type="ECO:0000313" key="8">
    <source>
        <dbReference type="Proteomes" id="UP000035088"/>
    </source>
</evidence>
<reference evidence="7 8" key="1">
    <citation type="submission" date="2011-11" db="EMBL/GenBank/DDBJ databases">
        <title>Whole genome shotgun sequence of Gordonia araii NBRC 100433.</title>
        <authorList>
            <person name="Yoshida Y."/>
            <person name="Hosoyama A."/>
            <person name="Tsuchikane K."/>
            <person name="Katsumata H."/>
            <person name="Yamazaki S."/>
            <person name="Fujita N."/>
        </authorList>
    </citation>
    <scope>NUCLEOTIDE SEQUENCE [LARGE SCALE GENOMIC DNA]</scope>
    <source>
        <strain evidence="7 8">NBRC 100433</strain>
    </source>
</reference>
<protein>
    <recommendedName>
        <fullName evidence="9">Interferon-induced transmembrane protein</fullName>
    </recommendedName>
</protein>
<evidence type="ECO:0000256" key="2">
    <source>
        <dbReference type="ARBA" id="ARBA00022692"/>
    </source>
</evidence>
<dbReference type="Proteomes" id="UP000035088">
    <property type="component" value="Unassembled WGS sequence"/>
</dbReference>
<organism evidence="7 8">
    <name type="scientific">Gordonia araii NBRC 100433</name>
    <dbReference type="NCBI Taxonomy" id="1073574"/>
    <lineage>
        <taxon>Bacteria</taxon>
        <taxon>Bacillati</taxon>
        <taxon>Actinomycetota</taxon>
        <taxon>Actinomycetes</taxon>
        <taxon>Mycobacteriales</taxon>
        <taxon>Gordoniaceae</taxon>
        <taxon>Gordonia</taxon>
    </lineage>
</organism>
<gene>
    <name evidence="7" type="ORF">GOARA_056_00300</name>
</gene>
<name>G7H358_9ACTN</name>
<feature type="transmembrane region" description="Helical" evidence="6">
    <location>
        <begin position="98"/>
        <end position="125"/>
    </location>
</feature>
<evidence type="ECO:0000256" key="4">
    <source>
        <dbReference type="ARBA" id="ARBA00023136"/>
    </source>
</evidence>
<evidence type="ECO:0000256" key="3">
    <source>
        <dbReference type="ARBA" id="ARBA00022989"/>
    </source>
</evidence>
<feature type="compositionally biased region" description="Polar residues" evidence="5">
    <location>
        <begin position="1"/>
        <end position="12"/>
    </location>
</feature>
<evidence type="ECO:0000313" key="7">
    <source>
        <dbReference type="EMBL" id="GAB10283.1"/>
    </source>
</evidence>
<keyword evidence="2 6" id="KW-0812">Transmembrane</keyword>
<keyword evidence="8" id="KW-1185">Reference proteome</keyword>
<keyword evidence="4 6" id="KW-0472">Membrane</keyword>
<keyword evidence="3 6" id="KW-1133">Transmembrane helix</keyword>
<dbReference type="InterPro" id="IPR051423">
    <property type="entry name" value="CD225/Dispanin"/>
</dbReference>
<accession>G7H358</accession>
<feature type="region of interest" description="Disordered" evidence="5">
    <location>
        <begin position="1"/>
        <end position="21"/>
    </location>
</feature>
<dbReference type="InterPro" id="IPR007593">
    <property type="entry name" value="CD225/Dispanin_fam"/>
</dbReference>
<dbReference type="PANTHER" id="PTHR14948">
    <property type="entry name" value="NG5"/>
    <property type="match status" value="1"/>
</dbReference>
<feature type="transmembrane region" description="Helical" evidence="6">
    <location>
        <begin position="51"/>
        <end position="71"/>
    </location>
</feature>
<proteinExistence type="predicted"/>
<evidence type="ECO:0000256" key="6">
    <source>
        <dbReference type="SAM" id="Phobius"/>
    </source>
</evidence>
<dbReference type="GO" id="GO:0016020">
    <property type="term" value="C:membrane"/>
    <property type="evidence" value="ECO:0007669"/>
    <property type="project" value="UniProtKB-SubCell"/>
</dbReference>